<dbReference type="InterPro" id="IPR036709">
    <property type="entry name" value="Autotransporte_beta_dom_sf"/>
</dbReference>
<organism evidence="2 3">
    <name type="scientific">Saccharospirillum salsuginis</name>
    <dbReference type="NCBI Taxonomy" id="418750"/>
    <lineage>
        <taxon>Bacteria</taxon>
        <taxon>Pseudomonadati</taxon>
        <taxon>Pseudomonadota</taxon>
        <taxon>Gammaproteobacteria</taxon>
        <taxon>Oceanospirillales</taxon>
        <taxon>Saccharospirillaceae</taxon>
        <taxon>Saccharospirillum</taxon>
    </lineage>
</organism>
<gene>
    <name evidence="2" type="ORF">GCM10007392_45180</name>
</gene>
<dbReference type="SUPFAM" id="SSF56925">
    <property type="entry name" value="OMPA-like"/>
    <property type="match status" value="1"/>
</dbReference>
<dbReference type="RefSeq" id="WP_189613088.1">
    <property type="nucleotide sequence ID" value="NZ_BMXR01000016.1"/>
</dbReference>
<feature type="chain" id="PRO_5038059601" description="Outer membrane protein beta-barrel domain-containing protein" evidence="1">
    <location>
        <begin position="21"/>
        <end position="190"/>
    </location>
</feature>
<evidence type="ECO:0008006" key="4">
    <source>
        <dbReference type="Google" id="ProtNLM"/>
    </source>
</evidence>
<keyword evidence="1" id="KW-0732">Signal</keyword>
<name>A0A918NJM6_9GAMM</name>
<reference evidence="2" key="1">
    <citation type="journal article" date="2014" name="Int. J. Syst. Evol. Microbiol.">
        <title>Complete genome sequence of Corynebacterium casei LMG S-19264T (=DSM 44701T), isolated from a smear-ripened cheese.</title>
        <authorList>
            <consortium name="US DOE Joint Genome Institute (JGI-PGF)"/>
            <person name="Walter F."/>
            <person name="Albersmeier A."/>
            <person name="Kalinowski J."/>
            <person name="Ruckert C."/>
        </authorList>
    </citation>
    <scope>NUCLEOTIDE SEQUENCE</scope>
    <source>
        <strain evidence="2">KCTC 22169</strain>
    </source>
</reference>
<feature type="signal peptide" evidence="1">
    <location>
        <begin position="1"/>
        <end position="20"/>
    </location>
</feature>
<evidence type="ECO:0000313" key="2">
    <source>
        <dbReference type="EMBL" id="GGX72813.1"/>
    </source>
</evidence>
<evidence type="ECO:0000313" key="3">
    <source>
        <dbReference type="Proteomes" id="UP000626148"/>
    </source>
</evidence>
<proteinExistence type="predicted"/>
<evidence type="ECO:0000256" key="1">
    <source>
        <dbReference type="SAM" id="SignalP"/>
    </source>
</evidence>
<dbReference type="InterPro" id="IPR011250">
    <property type="entry name" value="OMP/PagP_B-barrel"/>
</dbReference>
<keyword evidence="3" id="KW-1185">Reference proteome</keyword>
<dbReference type="AlphaFoldDB" id="A0A918NJM6"/>
<dbReference type="Gene3D" id="2.40.128.130">
    <property type="entry name" value="Autotransporter beta-domain"/>
    <property type="match status" value="1"/>
</dbReference>
<protein>
    <recommendedName>
        <fullName evidence="4">Outer membrane protein beta-barrel domain-containing protein</fullName>
    </recommendedName>
</protein>
<dbReference type="EMBL" id="BMXR01000016">
    <property type="protein sequence ID" value="GGX72813.1"/>
    <property type="molecule type" value="Genomic_DNA"/>
</dbReference>
<sequence>MKRLFFAFVLTLLGSSPALAEGLSDGSLELSINVIRSEGASFEAEIAGSTDYPSFMSAPIRLGYQLNDQFTLFGGFARFNKSVEQGNTEGSLSATVFTGGAQAQLDSGLMIEASWSRILSTSDDGTQEADFKGNHFEVFAGRRFQALNGLYIEPKAGGTFGSVELDDSNTDQSFQDGLGTEFALTLGYVL</sequence>
<accession>A0A918NJM6</accession>
<comment type="caution">
    <text evidence="2">The sequence shown here is derived from an EMBL/GenBank/DDBJ whole genome shotgun (WGS) entry which is preliminary data.</text>
</comment>
<dbReference type="Proteomes" id="UP000626148">
    <property type="component" value="Unassembled WGS sequence"/>
</dbReference>
<reference evidence="2" key="2">
    <citation type="submission" date="2020-09" db="EMBL/GenBank/DDBJ databases">
        <authorList>
            <person name="Sun Q."/>
            <person name="Kim S."/>
        </authorList>
    </citation>
    <scope>NUCLEOTIDE SEQUENCE</scope>
    <source>
        <strain evidence="2">KCTC 22169</strain>
    </source>
</reference>